<dbReference type="EMBL" id="JACVVD010000035">
    <property type="protein sequence ID" value="MBD0384904.1"/>
    <property type="molecule type" value="Genomic_DNA"/>
</dbReference>
<keyword evidence="2" id="KW-1185">Reference proteome</keyword>
<name>A0A926KVF0_9BACL</name>
<organism evidence="1 2">
    <name type="scientific">Paenibacillus sedimenti</name>
    <dbReference type="NCBI Taxonomy" id="2770274"/>
    <lineage>
        <taxon>Bacteria</taxon>
        <taxon>Bacillati</taxon>
        <taxon>Bacillota</taxon>
        <taxon>Bacilli</taxon>
        <taxon>Bacillales</taxon>
        <taxon>Paenibacillaceae</taxon>
        <taxon>Paenibacillus</taxon>
    </lineage>
</organism>
<evidence type="ECO:0000313" key="2">
    <source>
        <dbReference type="Proteomes" id="UP000650466"/>
    </source>
</evidence>
<gene>
    <name evidence="1" type="ORF">ICC18_33405</name>
</gene>
<dbReference type="AlphaFoldDB" id="A0A926KVF0"/>
<accession>A0A926KVF0</accession>
<proteinExistence type="predicted"/>
<dbReference type="Proteomes" id="UP000650466">
    <property type="component" value="Unassembled WGS sequence"/>
</dbReference>
<protein>
    <submittedName>
        <fullName evidence="1">Uncharacterized protein</fullName>
    </submittedName>
</protein>
<comment type="caution">
    <text evidence="1">The sequence shown here is derived from an EMBL/GenBank/DDBJ whole genome shotgun (WGS) entry which is preliminary data.</text>
</comment>
<sequence length="164" mass="19331">MREYNKYFAGIVEAMNILMNIEYRGWIDIRLWENQHEFTIEGSFLSDVIHDIANRISTLTEGANEVIIRVQAEPGEYRILIIKNGDNCLVEVYEFDDNFSSDDLTKGNIVFHASDEMSLLLKRFYNEITKLKELGEKEYHRIWGYEFPSEAYQRLKKAVSKHPK</sequence>
<reference evidence="1" key="1">
    <citation type="submission" date="2020-09" db="EMBL/GenBank/DDBJ databases">
        <title>Draft Genome Sequence of Paenibacillus sp. WST5.</title>
        <authorList>
            <person name="Bao Z."/>
        </authorList>
    </citation>
    <scope>NUCLEOTIDE SEQUENCE</scope>
    <source>
        <strain evidence="1">WST5</strain>
    </source>
</reference>
<evidence type="ECO:0000313" key="1">
    <source>
        <dbReference type="EMBL" id="MBD0384904.1"/>
    </source>
</evidence>